<dbReference type="Pfam" id="PF00261">
    <property type="entry name" value="Tropomyosin"/>
    <property type="match status" value="1"/>
</dbReference>
<comment type="caution">
    <text evidence="5">The sequence shown here is derived from an EMBL/GenBank/DDBJ whole genome shotgun (WGS) entry which is preliminary data.</text>
</comment>
<keyword evidence="6" id="KW-1185">Reference proteome</keyword>
<proteinExistence type="inferred from homology"/>
<evidence type="ECO:0000313" key="6">
    <source>
        <dbReference type="Proteomes" id="UP000037510"/>
    </source>
</evidence>
<dbReference type="FunFam" id="1.20.5.170:FF:000005">
    <property type="entry name" value="Tropomyosin alpha-1 chain"/>
    <property type="match status" value="1"/>
</dbReference>
<dbReference type="PANTHER" id="PTHR19269">
    <property type="entry name" value="TROPOMYOSIN"/>
    <property type="match status" value="1"/>
</dbReference>
<comment type="similarity">
    <text evidence="1 3">Belongs to the tropomyosin family.</text>
</comment>
<dbReference type="SUPFAM" id="SSF57997">
    <property type="entry name" value="Tropomyosin"/>
    <property type="match status" value="1"/>
</dbReference>
<dbReference type="STRING" id="104452.A0A0L7LTW9"/>
<evidence type="ECO:0000256" key="1">
    <source>
        <dbReference type="ARBA" id="ARBA00009036"/>
    </source>
</evidence>
<evidence type="ECO:0000313" key="5">
    <source>
        <dbReference type="EMBL" id="KOB78933.1"/>
    </source>
</evidence>
<feature type="compositionally biased region" description="Basic and acidic residues" evidence="4">
    <location>
        <begin position="12"/>
        <end position="36"/>
    </location>
</feature>
<dbReference type="AlphaFoldDB" id="A0A0L7LTW9"/>
<protein>
    <submittedName>
        <fullName evidence="5">Tropomyosin-1</fullName>
    </submittedName>
</protein>
<reference evidence="5 6" key="1">
    <citation type="journal article" date="2015" name="Genome Biol. Evol.">
        <title>The genome of winter moth (Operophtera brumata) provides a genomic perspective on sexual dimorphism and phenology.</title>
        <authorList>
            <person name="Derks M.F."/>
            <person name="Smit S."/>
            <person name="Salis L."/>
            <person name="Schijlen E."/>
            <person name="Bossers A."/>
            <person name="Mateman C."/>
            <person name="Pijl A.S."/>
            <person name="de Ridder D."/>
            <person name="Groenen M.A."/>
            <person name="Visser M.E."/>
            <person name="Megens H.J."/>
        </authorList>
    </citation>
    <scope>NUCLEOTIDE SEQUENCE [LARGE SCALE GENOMIC DNA]</scope>
    <source>
        <strain evidence="5">WM2013NL</strain>
        <tissue evidence="5">Head and thorax</tissue>
    </source>
</reference>
<feature type="region of interest" description="Disordered" evidence="4">
    <location>
        <begin position="89"/>
        <end position="112"/>
    </location>
</feature>
<dbReference type="FunFam" id="1.20.5.340:FF:000001">
    <property type="entry name" value="Tropomyosin alpha-1 chain isoform 2"/>
    <property type="match status" value="1"/>
</dbReference>
<dbReference type="EMBL" id="JTDY01000091">
    <property type="protein sequence ID" value="KOB78933.1"/>
    <property type="molecule type" value="Genomic_DNA"/>
</dbReference>
<sequence length="224" mass="25749">MDAIKKKMQAMKLEKDNAMDKADTSEQQARDANLRADKVNEEVRELQKKLLQVEEDLVLNKNKLEQANKDLEEKEKLLTSTEADVAAMNRKVQQIEEDLEKSEERSGTAQQKLLEAQQSADENNRLLVIPQVSRKLAFVEDELEVAEDLSEEKANQRVEEFKKQLKTLTGKLKEAEARAEFAEKTVKKLQKEVDRLEDTLFSQKEKYKAICDDLDGTFAELTGY</sequence>
<dbReference type="Gene3D" id="1.20.5.170">
    <property type="match status" value="1"/>
</dbReference>
<feature type="region of interest" description="Disordered" evidence="4">
    <location>
        <begin position="1"/>
        <end position="36"/>
    </location>
</feature>
<evidence type="ECO:0000256" key="3">
    <source>
        <dbReference type="RuleBase" id="RU004515"/>
    </source>
</evidence>
<keyword evidence="2" id="KW-0175">Coiled coil</keyword>
<dbReference type="PRINTS" id="PR00194">
    <property type="entry name" value="TROPOMYOSIN"/>
</dbReference>
<evidence type="ECO:0000256" key="2">
    <source>
        <dbReference type="ARBA" id="ARBA00023054"/>
    </source>
</evidence>
<accession>A0A0L7LTW9</accession>
<dbReference type="Gene3D" id="1.20.5.340">
    <property type="match status" value="1"/>
</dbReference>
<evidence type="ECO:0000256" key="4">
    <source>
        <dbReference type="SAM" id="MobiDB-lite"/>
    </source>
</evidence>
<gene>
    <name evidence="5" type="ORF">OBRU01_00718</name>
</gene>
<name>A0A0L7LTW9_OPEBR</name>
<organism evidence="5 6">
    <name type="scientific">Operophtera brumata</name>
    <name type="common">Winter moth</name>
    <name type="synonym">Phalaena brumata</name>
    <dbReference type="NCBI Taxonomy" id="104452"/>
    <lineage>
        <taxon>Eukaryota</taxon>
        <taxon>Metazoa</taxon>
        <taxon>Ecdysozoa</taxon>
        <taxon>Arthropoda</taxon>
        <taxon>Hexapoda</taxon>
        <taxon>Insecta</taxon>
        <taxon>Pterygota</taxon>
        <taxon>Neoptera</taxon>
        <taxon>Endopterygota</taxon>
        <taxon>Lepidoptera</taxon>
        <taxon>Glossata</taxon>
        <taxon>Ditrysia</taxon>
        <taxon>Geometroidea</taxon>
        <taxon>Geometridae</taxon>
        <taxon>Larentiinae</taxon>
        <taxon>Operophtera</taxon>
    </lineage>
</organism>
<dbReference type="InterPro" id="IPR000533">
    <property type="entry name" value="Tropomyosin"/>
</dbReference>
<dbReference type="PROSITE" id="PS00326">
    <property type="entry name" value="TROPOMYOSIN"/>
    <property type="match status" value="1"/>
</dbReference>
<dbReference type="Proteomes" id="UP000037510">
    <property type="component" value="Unassembled WGS sequence"/>
</dbReference>